<keyword evidence="2" id="KW-0858">Xylan degradation</keyword>
<proteinExistence type="inferred from homology"/>
<dbReference type="Gene3D" id="2.115.10.20">
    <property type="entry name" value="Glycosyl hydrolase domain, family 43"/>
    <property type="match status" value="1"/>
</dbReference>
<dbReference type="Pfam" id="PF04616">
    <property type="entry name" value="Glyco_hydro_43"/>
    <property type="match status" value="1"/>
</dbReference>
<evidence type="ECO:0000256" key="7">
    <source>
        <dbReference type="PIRSR" id="PIRSR606710-2"/>
    </source>
</evidence>
<dbReference type="RefSeq" id="WP_004292109.1">
    <property type="nucleotide sequence ID" value="NZ_CABKNQ010000017.1"/>
</dbReference>
<evidence type="ECO:0000256" key="6">
    <source>
        <dbReference type="ARBA" id="ARBA00023295"/>
    </source>
</evidence>
<organism evidence="15 16">
    <name type="scientific">Bacteroides eggerthii</name>
    <dbReference type="NCBI Taxonomy" id="28111"/>
    <lineage>
        <taxon>Bacteria</taxon>
        <taxon>Pseudomonadati</taxon>
        <taxon>Bacteroidota</taxon>
        <taxon>Bacteroidia</taxon>
        <taxon>Bacteroidales</taxon>
        <taxon>Bacteroidaceae</taxon>
        <taxon>Bacteroides</taxon>
    </lineage>
</organism>
<evidence type="ECO:0000259" key="10">
    <source>
        <dbReference type="PROSITE" id="PS51175"/>
    </source>
</evidence>
<accession>A0A380ZES0</accession>
<reference evidence="12" key="5">
    <citation type="journal article" date="2021" name="PLoS Genet.">
        <title>Mobile Type VI secretion system loci of the gut Bacteroidales display extensive intra-ecosystem transfer, multi-species spread and geographical clustering.</title>
        <authorList>
            <person name="Garcia-Bayona L."/>
            <person name="Coyne M.J."/>
            <person name="Comstock L.E."/>
        </authorList>
    </citation>
    <scope>NUCLEOTIDE SEQUENCE</scope>
    <source>
        <strain evidence="12">CL11T00C20</strain>
    </source>
</reference>
<evidence type="ECO:0000313" key="17">
    <source>
        <dbReference type="Proteomes" id="UP000283538"/>
    </source>
</evidence>
<dbReference type="EMBL" id="VVZX01000034">
    <property type="protein sequence ID" value="KAA5269521.1"/>
    <property type="molecule type" value="Genomic_DNA"/>
</dbReference>
<dbReference type="GeneID" id="93069567"/>
<dbReference type="CDD" id="cd04084">
    <property type="entry name" value="CBM6_xylanase-like"/>
    <property type="match status" value="1"/>
</dbReference>
<evidence type="ECO:0000256" key="3">
    <source>
        <dbReference type="ARBA" id="ARBA00022729"/>
    </source>
</evidence>
<feature type="domain" description="CBM6" evidence="10">
    <location>
        <begin position="317"/>
        <end position="442"/>
    </location>
</feature>
<comment type="similarity">
    <text evidence="1 8">Belongs to the glycosyl hydrolase 43 family.</text>
</comment>
<reference evidence="13 17" key="2">
    <citation type="submission" date="2018-08" db="EMBL/GenBank/DDBJ databases">
        <title>A genome reference for cultivated species of the human gut microbiota.</title>
        <authorList>
            <person name="Zou Y."/>
            <person name="Xue W."/>
            <person name="Luo G."/>
        </authorList>
    </citation>
    <scope>NUCLEOTIDE SEQUENCE [LARGE SCALE GENOMIC DNA]</scope>
    <source>
        <strain evidence="13 17">AM26-26AC</strain>
    </source>
</reference>
<evidence type="ECO:0000313" key="16">
    <source>
        <dbReference type="Proteomes" id="UP000254424"/>
    </source>
</evidence>
<dbReference type="Proteomes" id="UP000679226">
    <property type="component" value="Chromosome"/>
</dbReference>
<dbReference type="OrthoDB" id="9803461at2"/>
<dbReference type="Proteomes" id="UP000291917">
    <property type="component" value="Unassembled WGS sequence"/>
</dbReference>
<dbReference type="Proteomes" id="UP000283538">
    <property type="component" value="Unassembled WGS sequence"/>
</dbReference>
<dbReference type="AlphaFoldDB" id="A0A380ZES0"/>
<dbReference type="Pfam" id="PF03422">
    <property type="entry name" value="CBM_6"/>
    <property type="match status" value="1"/>
</dbReference>
<dbReference type="EMBL" id="QSLA01000001">
    <property type="protein sequence ID" value="RHF12821.1"/>
    <property type="molecule type" value="Genomic_DNA"/>
</dbReference>
<evidence type="ECO:0000313" key="13">
    <source>
        <dbReference type="EMBL" id="RHF12821.1"/>
    </source>
</evidence>
<keyword evidence="6 8" id="KW-0326">Glycosidase</keyword>
<evidence type="ECO:0000313" key="11">
    <source>
        <dbReference type="EMBL" id="KAA5269521.1"/>
    </source>
</evidence>
<dbReference type="GO" id="GO:0046556">
    <property type="term" value="F:alpha-L-arabinofuranosidase activity"/>
    <property type="evidence" value="ECO:0007669"/>
    <property type="project" value="UniProtKB-EC"/>
</dbReference>
<dbReference type="SUPFAM" id="SSF49785">
    <property type="entry name" value="Galactose-binding domain-like"/>
    <property type="match status" value="1"/>
</dbReference>
<dbReference type="PROSITE" id="PS51175">
    <property type="entry name" value="CBM6"/>
    <property type="match status" value="1"/>
</dbReference>
<evidence type="ECO:0000313" key="12">
    <source>
        <dbReference type="EMBL" id="QUT44753.1"/>
    </source>
</evidence>
<dbReference type="InterPro" id="IPR005084">
    <property type="entry name" value="CBM6"/>
</dbReference>
<feature type="site" description="Important for catalytic activity, responsible for pKa modulation of the active site Glu and correct orientation of both the proton donor and substrate" evidence="7">
    <location>
        <position position="155"/>
    </location>
</feature>
<dbReference type="InterPro" id="IPR023296">
    <property type="entry name" value="Glyco_hydro_beta-prop_sf"/>
</dbReference>
<evidence type="ECO:0000256" key="5">
    <source>
        <dbReference type="ARBA" id="ARBA00023277"/>
    </source>
</evidence>
<evidence type="ECO:0000256" key="8">
    <source>
        <dbReference type="RuleBase" id="RU361187"/>
    </source>
</evidence>
<feature type="chain" id="PRO_5044586870" evidence="9">
    <location>
        <begin position="21"/>
        <end position="442"/>
    </location>
</feature>
<keyword evidence="5" id="KW-0119">Carbohydrate metabolism</keyword>
<sequence length="442" mass="49742">MRKLFLLFSAAITIASTLQAQNPVIRDQFTADPTARVFNGKVYIYPSHDIPSPIDRLKEWFCMADYHVFSSTNLTDWTDHGVILTQNKVPWVQPDSYSMWAPDCVYKDGKYYFYFPSTPQGEGRRGFSIGVAIADSPEGPFTPEAEPIKGVGGIDPCVLIDTDGEAYIYWSGRGISVAKLKPNMKELASEPMQIQGLPDGFKEGPYAFKHNNKYYLTFPWVQDKTETLAYAMADSPMGPFTFTGIIMDESPSGCWTNHHSITEYNGQWYLFYHHNDYSPNFDKNRSARIDSLFFNTDGTIKKVKPTLRGVGITDARSKIQIDRYSTISPYGVTIDYLEPSNTFEGWQTLFNRAGTWVTYNKVDFGTTPVKRLKARVRSEKGGAITLRTPGEKGMTIAELPIKPTGKWTEISTNVSNAPTSMQDLIITQTGENPVAVDWISFE</sequence>
<dbReference type="SMART" id="SM00606">
    <property type="entry name" value="CBD_IV"/>
    <property type="match status" value="1"/>
</dbReference>
<keyword evidence="2" id="KW-0624">Polysaccharide degradation</keyword>
<protein>
    <submittedName>
        <fullName evidence="13">Alpha-N-arabinofuranosidase</fullName>
    </submittedName>
    <submittedName>
        <fullName evidence="14">Carbohydrate-binding protein</fullName>
    </submittedName>
    <submittedName>
        <fullName evidence="11">Family 43 glycosylhydrolase</fullName>
    </submittedName>
    <submittedName>
        <fullName evidence="12">Glycosyl hydrolases family 43</fullName>
    </submittedName>
    <submittedName>
        <fullName evidence="15">Xylosidase/arabinosidase</fullName>
        <ecNumber evidence="15">3.2.1.55</ecNumber>
    </submittedName>
</protein>
<reference evidence="14 18" key="4">
    <citation type="journal article" date="2019" name="Science, e1252229">
        <title>Invertible promoters mediate bacterial phase variation, antibiotic resistance, and host adaptation in the gut.</title>
        <authorList>
            <person name="Jiang X."/>
            <person name="Hall A.B."/>
            <person name="Arthur T.D."/>
            <person name="Plichta D.R."/>
            <person name="Covington C.T."/>
            <person name="Poyet M."/>
            <person name="Crothers J."/>
            <person name="Moses P.L."/>
            <person name="Tolonen A.C."/>
            <person name="Vlamakis H."/>
            <person name="Alm E.J."/>
            <person name="Xavier R.J."/>
        </authorList>
    </citation>
    <scope>NUCLEOTIDE SEQUENCE [LARGE SCALE GENOMIC DNA]</scope>
    <source>
        <strain evidence="14">Bj_0095</strain>
        <strain evidence="18">bj_0095</strain>
    </source>
</reference>
<dbReference type="EMBL" id="CP072227">
    <property type="protein sequence ID" value="QUT44753.1"/>
    <property type="molecule type" value="Genomic_DNA"/>
</dbReference>
<evidence type="ECO:0000256" key="1">
    <source>
        <dbReference type="ARBA" id="ARBA00009865"/>
    </source>
</evidence>
<dbReference type="EMBL" id="UFSX01000002">
    <property type="protein sequence ID" value="SUV43426.1"/>
    <property type="molecule type" value="Genomic_DNA"/>
</dbReference>
<dbReference type="InterPro" id="IPR006710">
    <property type="entry name" value="Glyco_hydro_43"/>
</dbReference>
<evidence type="ECO:0000313" key="15">
    <source>
        <dbReference type="EMBL" id="SUV43426.1"/>
    </source>
</evidence>
<dbReference type="EC" id="3.2.1.55" evidence="15"/>
<reference evidence="11 19" key="3">
    <citation type="journal article" date="2019" name="Nat. Med.">
        <title>A library of human gut bacterial isolates paired with longitudinal multiomics data enables mechanistic microbiome research.</title>
        <authorList>
            <person name="Poyet M."/>
            <person name="Groussin M."/>
            <person name="Gibbons S.M."/>
            <person name="Avila-Pacheco J."/>
            <person name="Jiang X."/>
            <person name="Kearney S.M."/>
            <person name="Perrotta A.R."/>
            <person name="Berdy B."/>
            <person name="Zhao S."/>
            <person name="Lieberman T.D."/>
            <person name="Swanson P.K."/>
            <person name="Smith M."/>
            <person name="Roesemann S."/>
            <person name="Alexander J.E."/>
            <person name="Rich S.A."/>
            <person name="Livny J."/>
            <person name="Vlamakis H."/>
            <person name="Clish C."/>
            <person name="Bullock K."/>
            <person name="Deik A."/>
            <person name="Scott J."/>
            <person name="Pierce K.A."/>
            <person name="Xavier R.J."/>
            <person name="Alm E.J."/>
        </authorList>
    </citation>
    <scope>NUCLEOTIDE SEQUENCE [LARGE SCALE GENOMIC DNA]</scope>
    <source>
        <strain evidence="11 19">BIOML-A1</strain>
    </source>
</reference>
<dbReference type="STRING" id="483216.BACEGG_03527"/>
<evidence type="ECO:0000256" key="4">
    <source>
        <dbReference type="ARBA" id="ARBA00022801"/>
    </source>
</evidence>
<feature type="signal peptide" evidence="9">
    <location>
        <begin position="1"/>
        <end position="20"/>
    </location>
</feature>
<dbReference type="KEGG" id="beg:INE88_01556"/>
<name>A0A380ZES0_9BACE</name>
<evidence type="ECO:0000256" key="9">
    <source>
        <dbReference type="SAM" id="SignalP"/>
    </source>
</evidence>
<keyword evidence="4 8" id="KW-0378">Hydrolase</keyword>
<evidence type="ECO:0000313" key="18">
    <source>
        <dbReference type="Proteomes" id="UP000291917"/>
    </source>
</evidence>
<evidence type="ECO:0000313" key="14">
    <source>
        <dbReference type="EMBL" id="RYT69364.1"/>
    </source>
</evidence>
<dbReference type="PANTHER" id="PTHR43772">
    <property type="entry name" value="ENDO-1,4-BETA-XYLANASE"/>
    <property type="match status" value="1"/>
</dbReference>
<dbReference type="SUPFAM" id="SSF75005">
    <property type="entry name" value="Arabinanase/levansucrase/invertase"/>
    <property type="match status" value="1"/>
</dbReference>
<dbReference type="InterPro" id="IPR052176">
    <property type="entry name" value="Glycosyl_Hydrlase_43_Enz"/>
</dbReference>
<dbReference type="EMBL" id="RCXL01000036">
    <property type="protein sequence ID" value="RYT69364.1"/>
    <property type="molecule type" value="Genomic_DNA"/>
</dbReference>
<dbReference type="Gene3D" id="2.60.120.260">
    <property type="entry name" value="Galactose-binding domain-like"/>
    <property type="match status" value="1"/>
</dbReference>
<dbReference type="InterPro" id="IPR008979">
    <property type="entry name" value="Galactose-bd-like_sf"/>
</dbReference>
<dbReference type="Proteomes" id="UP000254424">
    <property type="component" value="Unassembled WGS sequence"/>
</dbReference>
<dbReference type="GO" id="GO:0030246">
    <property type="term" value="F:carbohydrate binding"/>
    <property type="evidence" value="ECO:0007669"/>
    <property type="project" value="InterPro"/>
</dbReference>
<gene>
    <name evidence="15" type="primary">xynD_7</name>
    <name evidence="13" type="ORF">DW701_00960</name>
    <name evidence="14" type="ORF">EAJ03_17205</name>
    <name evidence="11" type="ORF">F2Z23_17615</name>
    <name evidence="12" type="ORF">INE88_01556</name>
    <name evidence="15" type="ORF">NCTC11155_02820</name>
</gene>
<reference evidence="15 16" key="1">
    <citation type="submission" date="2018-06" db="EMBL/GenBank/DDBJ databases">
        <authorList>
            <consortium name="Pathogen Informatics"/>
            <person name="Doyle S."/>
        </authorList>
    </citation>
    <scope>NUCLEOTIDE SEQUENCE [LARGE SCALE GENOMIC DNA]</scope>
    <source>
        <strain evidence="15 16">NCTC11155</strain>
    </source>
</reference>
<dbReference type="InterPro" id="IPR006584">
    <property type="entry name" value="Cellulose-bd_IV"/>
</dbReference>
<keyword evidence="3 9" id="KW-0732">Signal</keyword>
<keyword evidence="19" id="KW-1185">Reference proteome</keyword>
<dbReference type="GO" id="GO:0045493">
    <property type="term" value="P:xylan catabolic process"/>
    <property type="evidence" value="ECO:0007669"/>
    <property type="project" value="UniProtKB-KW"/>
</dbReference>
<dbReference type="CDD" id="cd08990">
    <property type="entry name" value="GH43_AXH_like"/>
    <property type="match status" value="1"/>
</dbReference>
<dbReference type="PANTHER" id="PTHR43772:SF2">
    <property type="entry name" value="PUTATIVE (AFU_ORTHOLOGUE AFUA_2G04480)-RELATED"/>
    <property type="match status" value="1"/>
</dbReference>
<evidence type="ECO:0000313" key="19">
    <source>
        <dbReference type="Proteomes" id="UP000335496"/>
    </source>
</evidence>
<evidence type="ECO:0000256" key="2">
    <source>
        <dbReference type="ARBA" id="ARBA00022651"/>
    </source>
</evidence>
<dbReference type="Proteomes" id="UP000335496">
    <property type="component" value="Unassembled WGS sequence"/>
</dbReference>